<evidence type="ECO:0000313" key="5">
    <source>
        <dbReference type="Proteomes" id="UP000199608"/>
    </source>
</evidence>
<dbReference type="GO" id="GO:0006508">
    <property type="term" value="P:proteolysis"/>
    <property type="evidence" value="ECO:0007669"/>
    <property type="project" value="UniProtKB-KW"/>
</dbReference>
<gene>
    <name evidence="4" type="ORF">SAMN04487931_11036</name>
</gene>
<keyword evidence="4" id="KW-0645">Protease</keyword>
<organism evidence="4 5">
    <name type="scientific">Desulfobacula phenolica</name>
    <dbReference type="NCBI Taxonomy" id="90732"/>
    <lineage>
        <taxon>Bacteria</taxon>
        <taxon>Pseudomonadati</taxon>
        <taxon>Thermodesulfobacteriota</taxon>
        <taxon>Desulfobacteria</taxon>
        <taxon>Desulfobacterales</taxon>
        <taxon>Desulfobacteraceae</taxon>
        <taxon>Desulfobacula</taxon>
    </lineage>
</organism>
<dbReference type="InterPro" id="IPR001107">
    <property type="entry name" value="Band_7"/>
</dbReference>
<name>A0A1H2J0E2_9BACT</name>
<dbReference type="Proteomes" id="UP000199608">
    <property type="component" value="Unassembled WGS sequence"/>
</dbReference>
<sequence>MKDQSSQVFLQRARVMNLIRIMAFVCFIIALFYSLAAVVYSTKVIYKVKLNYAVILEQFGGKRKAVTDLGWHYRLPFFTRLEKDVPLMNQNLYLGGSSAPIKIISRENVALWTSALMTFKIKDLKVWGIENLFPEILLQGDFDGIAKDTLQAQEVNKLISEREKIKEIIFQALKNRPINKNGPTIEGKYGIEVVSFVINETRFGDKLVEATEEKKRRQLIAEADNYAADQEADRIKKLYKAYLEGIRSLHAALGGSDKQSVNPALFEFLSQQKWATAYEKNQSEQKTFVLHGQGQAPSLTLPSMFEKRGNVPIKDSKKNMPAPTE</sequence>
<dbReference type="GO" id="GO:0008233">
    <property type="term" value="F:peptidase activity"/>
    <property type="evidence" value="ECO:0007669"/>
    <property type="project" value="UniProtKB-KW"/>
</dbReference>
<dbReference type="RefSeq" id="WP_092236595.1">
    <property type="nucleotide sequence ID" value="NZ_FNLL01000010.1"/>
</dbReference>
<evidence type="ECO:0000256" key="1">
    <source>
        <dbReference type="ARBA" id="ARBA00004167"/>
    </source>
</evidence>
<dbReference type="AlphaFoldDB" id="A0A1H2J0E2"/>
<keyword evidence="5" id="KW-1185">Reference proteome</keyword>
<evidence type="ECO:0000313" key="4">
    <source>
        <dbReference type="EMBL" id="SDU49528.1"/>
    </source>
</evidence>
<reference evidence="5" key="1">
    <citation type="submission" date="2016-10" db="EMBL/GenBank/DDBJ databases">
        <authorList>
            <person name="Varghese N."/>
            <person name="Submissions S."/>
        </authorList>
    </citation>
    <scope>NUCLEOTIDE SEQUENCE [LARGE SCALE GENOMIC DNA]</scope>
    <source>
        <strain evidence="5">DSM 3384</strain>
    </source>
</reference>
<evidence type="ECO:0000256" key="2">
    <source>
        <dbReference type="SAM" id="Phobius"/>
    </source>
</evidence>
<keyword evidence="4" id="KW-0378">Hydrolase</keyword>
<comment type="subcellular location">
    <subcellularLocation>
        <location evidence="1">Membrane</location>
        <topology evidence="1">Single-pass membrane protein</topology>
    </subcellularLocation>
</comment>
<feature type="transmembrane region" description="Helical" evidence="2">
    <location>
        <begin position="21"/>
        <end position="40"/>
    </location>
</feature>
<protein>
    <submittedName>
        <fullName evidence="4">Regulator of protease activity HflC, stomatin/prohibitin superfamily</fullName>
    </submittedName>
</protein>
<dbReference type="Gene3D" id="3.30.479.30">
    <property type="entry name" value="Band 7 domain"/>
    <property type="match status" value="1"/>
</dbReference>
<dbReference type="SUPFAM" id="SSF117892">
    <property type="entry name" value="Band 7/SPFH domain"/>
    <property type="match status" value="1"/>
</dbReference>
<dbReference type="Pfam" id="PF01145">
    <property type="entry name" value="Band_7"/>
    <property type="match status" value="1"/>
</dbReference>
<dbReference type="GO" id="GO:0016020">
    <property type="term" value="C:membrane"/>
    <property type="evidence" value="ECO:0007669"/>
    <property type="project" value="UniProtKB-SubCell"/>
</dbReference>
<dbReference type="EMBL" id="FNLL01000010">
    <property type="protein sequence ID" value="SDU49528.1"/>
    <property type="molecule type" value="Genomic_DNA"/>
</dbReference>
<keyword evidence="2" id="KW-1133">Transmembrane helix</keyword>
<keyword evidence="2" id="KW-0812">Transmembrane</keyword>
<dbReference type="InterPro" id="IPR036013">
    <property type="entry name" value="Band_7/SPFH_dom_sf"/>
</dbReference>
<accession>A0A1H2J0E2</accession>
<evidence type="ECO:0000259" key="3">
    <source>
        <dbReference type="Pfam" id="PF01145"/>
    </source>
</evidence>
<proteinExistence type="predicted"/>
<keyword evidence="2" id="KW-0472">Membrane</keyword>
<feature type="domain" description="Band 7" evidence="3">
    <location>
        <begin position="48"/>
        <end position="232"/>
    </location>
</feature>